<comment type="caution">
    <text evidence="3">The sequence shown here is derived from an EMBL/GenBank/DDBJ whole genome shotgun (WGS) entry which is preliminary data.</text>
</comment>
<dbReference type="Proteomes" id="UP001286313">
    <property type="component" value="Unassembled WGS sequence"/>
</dbReference>
<reference evidence="3" key="1">
    <citation type="submission" date="2023-10" db="EMBL/GenBank/DDBJ databases">
        <title>Genome assemblies of two species of porcelain crab, Petrolisthes cinctipes and Petrolisthes manimaculis (Anomura: Porcellanidae).</title>
        <authorList>
            <person name="Angst P."/>
        </authorList>
    </citation>
    <scope>NUCLEOTIDE SEQUENCE</scope>
    <source>
        <strain evidence="3">PB745_01</strain>
        <tissue evidence="3">Gill</tissue>
    </source>
</reference>
<evidence type="ECO:0000313" key="3">
    <source>
        <dbReference type="EMBL" id="KAK3884393.1"/>
    </source>
</evidence>
<name>A0AAE1KUI5_PETCI</name>
<sequence length="79" mass="8647">MLSGSSELRSWDTGPGIRCMCHEQVTHTHTNSGAWEAATKGEGAPGLHSEPSLAPHQRMTKQTHPRQAPTYSQRAIEQP</sequence>
<dbReference type="EMBL" id="JAWQEG010000886">
    <property type="protein sequence ID" value="KAK3884393.1"/>
    <property type="molecule type" value="Genomic_DNA"/>
</dbReference>
<protein>
    <submittedName>
        <fullName evidence="3">Uncharacterized protein</fullName>
    </submittedName>
</protein>
<keyword evidence="4" id="KW-1185">Reference proteome</keyword>
<gene>
    <name evidence="3" type="ORF">Pcinc_011330</name>
    <name evidence="2" type="ORF">Pcinc_039171</name>
</gene>
<feature type="region of interest" description="Disordered" evidence="1">
    <location>
        <begin position="29"/>
        <end position="79"/>
    </location>
</feature>
<evidence type="ECO:0000313" key="4">
    <source>
        <dbReference type="Proteomes" id="UP001286313"/>
    </source>
</evidence>
<organism evidence="3 4">
    <name type="scientific">Petrolisthes cinctipes</name>
    <name type="common">Flat porcelain crab</name>
    <dbReference type="NCBI Taxonomy" id="88211"/>
    <lineage>
        <taxon>Eukaryota</taxon>
        <taxon>Metazoa</taxon>
        <taxon>Ecdysozoa</taxon>
        <taxon>Arthropoda</taxon>
        <taxon>Crustacea</taxon>
        <taxon>Multicrustacea</taxon>
        <taxon>Malacostraca</taxon>
        <taxon>Eumalacostraca</taxon>
        <taxon>Eucarida</taxon>
        <taxon>Decapoda</taxon>
        <taxon>Pleocyemata</taxon>
        <taxon>Anomura</taxon>
        <taxon>Galatheoidea</taxon>
        <taxon>Porcellanidae</taxon>
        <taxon>Petrolisthes</taxon>
    </lineage>
</organism>
<dbReference type="AlphaFoldDB" id="A0AAE1KUI5"/>
<evidence type="ECO:0000256" key="1">
    <source>
        <dbReference type="SAM" id="MobiDB-lite"/>
    </source>
</evidence>
<dbReference type="EMBL" id="JAWQEG010006615">
    <property type="protein sequence ID" value="KAK3854339.1"/>
    <property type="molecule type" value="Genomic_DNA"/>
</dbReference>
<accession>A0AAE1KUI5</accession>
<proteinExistence type="predicted"/>
<feature type="compositionally biased region" description="Polar residues" evidence="1">
    <location>
        <begin position="69"/>
        <end position="79"/>
    </location>
</feature>
<evidence type="ECO:0000313" key="2">
    <source>
        <dbReference type="EMBL" id="KAK3854339.1"/>
    </source>
</evidence>